<dbReference type="Gene3D" id="3.30.530.20">
    <property type="match status" value="1"/>
</dbReference>
<dbReference type="Pfam" id="PF08327">
    <property type="entry name" value="AHSA1"/>
    <property type="match status" value="1"/>
</dbReference>
<name>A0A438B7E3_9NOCA</name>
<evidence type="ECO:0000256" key="1">
    <source>
        <dbReference type="ARBA" id="ARBA00006817"/>
    </source>
</evidence>
<dbReference type="InterPro" id="IPR013538">
    <property type="entry name" value="ASHA1/2-like_C"/>
</dbReference>
<proteinExistence type="inferred from homology"/>
<evidence type="ECO:0000259" key="2">
    <source>
        <dbReference type="Pfam" id="PF08327"/>
    </source>
</evidence>
<dbReference type="RefSeq" id="WP_127918682.1">
    <property type="nucleotide sequence ID" value="NZ_RKLP01000016.1"/>
</dbReference>
<organism evidence="3 4">
    <name type="scientific">Prescottella agglutinans</name>
    <dbReference type="NCBI Taxonomy" id="1644129"/>
    <lineage>
        <taxon>Bacteria</taxon>
        <taxon>Bacillati</taxon>
        <taxon>Actinomycetota</taxon>
        <taxon>Actinomycetes</taxon>
        <taxon>Mycobacteriales</taxon>
        <taxon>Nocardiaceae</taxon>
        <taxon>Prescottella</taxon>
    </lineage>
</organism>
<feature type="domain" description="Activator of Hsp90 ATPase homologue 1/2-like C-terminal" evidence="2">
    <location>
        <begin position="14"/>
        <end position="131"/>
    </location>
</feature>
<dbReference type="Proteomes" id="UP000286208">
    <property type="component" value="Unassembled WGS sequence"/>
</dbReference>
<evidence type="ECO:0000313" key="3">
    <source>
        <dbReference type="EMBL" id="RVW06898.1"/>
    </source>
</evidence>
<evidence type="ECO:0000313" key="4">
    <source>
        <dbReference type="Proteomes" id="UP000286208"/>
    </source>
</evidence>
<dbReference type="EMBL" id="RKLP01000016">
    <property type="protein sequence ID" value="RVW06898.1"/>
    <property type="molecule type" value="Genomic_DNA"/>
</dbReference>
<accession>A0A438B7E3</accession>
<comment type="similarity">
    <text evidence="1">Belongs to the AHA1 family.</text>
</comment>
<dbReference type="OrthoDB" id="9803476at2"/>
<dbReference type="AlphaFoldDB" id="A0A438B7E3"/>
<comment type="caution">
    <text evidence="3">The sequence shown here is derived from an EMBL/GenBank/DDBJ whole genome shotgun (WGS) entry which is preliminary data.</text>
</comment>
<dbReference type="InterPro" id="IPR023393">
    <property type="entry name" value="START-like_dom_sf"/>
</dbReference>
<keyword evidence="4" id="KW-1185">Reference proteome</keyword>
<sequence>MDVLDRIEREIVIDAPAARVWKLVSEPGWYINDEQIVPHRIERRGDLDVVHDANHGAFAFATVELDEPRYAAFRWFTDVDAPDGASTLVEFRIEETSPTSVVLRVTESGFASLPESAAERRSRYDDHVGGWRIEMALAKSHVEEAVDAVG</sequence>
<reference evidence="3 4" key="1">
    <citation type="submission" date="2018-11" db="EMBL/GenBank/DDBJ databases">
        <title>Rhodococcus spongicola sp. nov. and Rhodococcus xishaensis sp. nov. from marine sponges.</title>
        <authorList>
            <person name="Li L."/>
            <person name="Lin H.W."/>
        </authorList>
    </citation>
    <scope>NUCLEOTIDE SEQUENCE [LARGE SCALE GENOMIC DNA]</scope>
    <source>
        <strain evidence="3 4">CCTCC AB2014297</strain>
    </source>
</reference>
<gene>
    <name evidence="3" type="ORF">EGT67_24295</name>
</gene>
<protein>
    <submittedName>
        <fullName evidence="3">ATPase</fullName>
    </submittedName>
</protein>
<dbReference type="SUPFAM" id="SSF55961">
    <property type="entry name" value="Bet v1-like"/>
    <property type="match status" value="1"/>
</dbReference>